<protein>
    <recommendedName>
        <fullName evidence="3">SGNH hydrolase-type esterase domain-containing protein</fullName>
    </recommendedName>
</protein>
<dbReference type="Proteomes" id="UP000013548">
    <property type="component" value="Chromosome"/>
</dbReference>
<evidence type="ECO:0000313" key="1">
    <source>
        <dbReference type="EMBL" id="AGL26557.1"/>
    </source>
</evidence>
<dbReference type="AlphaFoldDB" id="R4MGH7"/>
<dbReference type="EMBL" id="CP005386">
    <property type="protein sequence ID" value="AGL26557.1"/>
    <property type="molecule type" value="Genomic_DNA"/>
</dbReference>
<dbReference type="HOGENOM" id="CLU_2356763_0_0_11"/>
<sequence length="96" mass="10320">MVVGTCPDLGVITAITRRCARWHTRGVRLARAQTAAVKAAGGVPVPLGHLLAPKFRAMPELMFSADRYHPSAPAYALARPGLPARCADRKARYPNS</sequence>
<evidence type="ECO:0000313" key="2">
    <source>
        <dbReference type="Proteomes" id="UP000013548"/>
    </source>
</evidence>
<dbReference type="BioCyc" id="MTUB1310114:G13A2-1116-MONOMER"/>
<gene>
    <name evidence="1" type="ORF">J113_07535</name>
</gene>
<dbReference type="KEGG" id="mtuc:J113_07535"/>
<name>R4MGH7_MYCTX</name>
<accession>R4MGH7</accession>
<evidence type="ECO:0008006" key="3">
    <source>
        <dbReference type="Google" id="ProtNLM"/>
    </source>
</evidence>
<proteinExistence type="predicted"/>
<reference evidence="1 2" key="1">
    <citation type="journal article" date="2013" name="Genome Announc.">
        <title>Whole-Genome Sequences of Four Clinical Isolates of Mycobacterium tuberculosis from Tamil Nadu, South India.</title>
        <authorList>
            <person name="Narayanan S."/>
            <person name="Deshpande U."/>
        </authorList>
    </citation>
    <scope>NUCLEOTIDE SEQUENCE [LARGE SCALE GENOMIC DNA]</scope>
    <source>
        <strain evidence="1 2">CAS/NITR204</strain>
    </source>
</reference>
<dbReference type="PATRIC" id="fig|1310114.3.peg.1569"/>
<organism evidence="1 2">
    <name type="scientific">Mycobacterium tuberculosis CAS/NITR204</name>
    <dbReference type="NCBI Taxonomy" id="1310114"/>
    <lineage>
        <taxon>Bacteria</taxon>
        <taxon>Bacillati</taxon>
        <taxon>Actinomycetota</taxon>
        <taxon>Actinomycetes</taxon>
        <taxon>Mycobacteriales</taxon>
        <taxon>Mycobacteriaceae</taxon>
        <taxon>Mycobacterium</taxon>
        <taxon>Mycobacterium tuberculosis complex</taxon>
    </lineage>
</organism>